<accession>A0A6A9UTM8</accession>
<proteinExistence type="predicted"/>
<reference evidence="3 4" key="1">
    <citation type="submission" date="2019-12" db="EMBL/GenBank/DDBJ databases">
        <title>Auraticoccus cholistani sp. nov., an actinomycete isolated from soil of Cholistan desert.</title>
        <authorList>
            <person name="Cheema M.T."/>
        </authorList>
    </citation>
    <scope>NUCLEOTIDE SEQUENCE [LARGE SCALE GENOMIC DNA]</scope>
    <source>
        <strain evidence="3 4">F435</strain>
    </source>
</reference>
<evidence type="ECO:0000256" key="1">
    <source>
        <dbReference type="SAM" id="Phobius"/>
    </source>
</evidence>
<keyword evidence="1" id="KW-1133">Transmembrane helix</keyword>
<evidence type="ECO:0000313" key="3">
    <source>
        <dbReference type="EMBL" id="MVA75012.1"/>
    </source>
</evidence>
<evidence type="ECO:0000313" key="4">
    <source>
        <dbReference type="Proteomes" id="UP000435304"/>
    </source>
</evidence>
<keyword evidence="1" id="KW-0812">Transmembrane</keyword>
<protein>
    <submittedName>
        <fullName evidence="3">Pilus assembly protein TadE</fullName>
    </submittedName>
</protein>
<dbReference type="AlphaFoldDB" id="A0A6A9UTM8"/>
<dbReference type="Proteomes" id="UP000435304">
    <property type="component" value="Unassembled WGS sequence"/>
</dbReference>
<dbReference type="EMBL" id="WPCU01000004">
    <property type="protein sequence ID" value="MVA75012.1"/>
    <property type="molecule type" value="Genomic_DNA"/>
</dbReference>
<evidence type="ECO:0000259" key="2">
    <source>
        <dbReference type="Pfam" id="PF07811"/>
    </source>
</evidence>
<keyword evidence="1" id="KW-0472">Membrane</keyword>
<feature type="domain" description="TadE-like" evidence="2">
    <location>
        <begin position="11"/>
        <end position="53"/>
    </location>
</feature>
<dbReference type="InterPro" id="IPR012495">
    <property type="entry name" value="TadE-like_dom"/>
</dbReference>
<feature type="transmembrane region" description="Helical" evidence="1">
    <location>
        <begin position="17"/>
        <end position="39"/>
    </location>
</feature>
<sequence length="143" mass="14304">MTAATHRGERGAVATELVLLVPSLVVVVGLLVAGGRIWLARQSLEEAAAGGARAASLARSAASARQLAEESVQANVTTAGMTCAPMVLDVDTSGFAVAPGVPASVTTTVTCRISLSDVAVPGLPGAMTLSADGESALDTFRSR</sequence>
<keyword evidence="4" id="KW-1185">Reference proteome</keyword>
<name>A0A6A9UTM8_9ACTN</name>
<dbReference type="Pfam" id="PF07811">
    <property type="entry name" value="TadE"/>
    <property type="match status" value="1"/>
</dbReference>
<gene>
    <name evidence="3" type="ORF">GC722_03060</name>
</gene>
<organism evidence="3 4">
    <name type="scientific">Auraticoccus cholistanensis</name>
    <dbReference type="NCBI Taxonomy" id="2656650"/>
    <lineage>
        <taxon>Bacteria</taxon>
        <taxon>Bacillati</taxon>
        <taxon>Actinomycetota</taxon>
        <taxon>Actinomycetes</taxon>
        <taxon>Propionibacteriales</taxon>
        <taxon>Propionibacteriaceae</taxon>
        <taxon>Auraticoccus</taxon>
    </lineage>
</organism>
<dbReference type="RefSeq" id="WP_197429728.1">
    <property type="nucleotide sequence ID" value="NZ_WPCU01000004.1"/>
</dbReference>
<comment type="caution">
    <text evidence="3">The sequence shown here is derived from an EMBL/GenBank/DDBJ whole genome shotgun (WGS) entry which is preliminary data.</text>
</comment>